<gene>
    <name evidence="2" type="ORF">ACFOEE_13210</name>
</gene>
<dbReference type="Gene3D" id="1.20.1260.10">
    <property type="match status" value="1"/>
</dbReference>
<dbReference type="InterPro" id="IPR019052">
    <property type="entry name" value="DUF2383"/>
</dbReference>
<dbReference type="EMBL" id="JBHRSD010000022">
    <property type="protein sequence ID" value="MFC3033481.1"/>
    <property type="molecule type" value="Genomic_DNA"/>
</dbReference>
<dbReference type="InterPro" id="IPR011971">
    <property type="entry name" value="CHP02284"/>
</dbReference>
<evidence type="ECO:0000259" key="1">
    <source>
        <dbReference type="Pfam" id="PF09537"/>
    </source>
</evidence>
<dbReference type="RefSeq" id="WP_377125004.1">
    <property type="nucleotide sequence ID" value="NZ_JBHRSD010000022.1"/>
</dbReference>
<keyword evidence="3" id="KW-1185">Reference proteome</keyword>
<accession>A0ABV7CLT2</accession>
<organism evidence="2 3">
    <name type="scientific">Pseudoalteromonas fenneropenaei</name>
    <dbReference type="NCBI Taxonomy" id="1737459"/>
    <lineage>
        <taxon>Bacteria</taxon>
        <taxon>Pseudomonadati</taxon>
        <taxon>Pseudomonadota</taxon>
        <taxon>Gammaproteobacteria</taxon>
        <taxon>Alteromonadales</taxon>
        <taxon>Pseudoalteromonadaceae</taxon>
        <taxon>Pseudoalteromonas</taxon>
    </lineage>
</organism>
<evidence type="ECO:0000313" key="3">
    <source>
        <dbReference type="Proteomes" id="UP001595453"/>
    </source>
</evidence>
<reference evidence="3" key="1">
    <citation type="journal article" date="2019" name="Int. J. Syst. Evol. Microbiol.">
        <title>The Global Catalogue of Microorganisms (GCM) 10K type strain sequencing project: providing services to taxonomists for standard genome sequencing and annotation.</title>
        <authorList>
            <consortium name="The Broad Institute Genomics Platform"/>
            <consortium name="The Broad Institute Genome Sequencing Center for Infectious Disease"/>
            <person name="Wu L."/>
            <person name="Ma J."/>
        </authorList>
    </citation>
    <scope>NUCLEOTIDE SEQUENCE [LARGE SCALE GENOMIC DNA]</scope>
    <source>
        <strain evidence="3">KCTC 42730</strain>
    </source>
</reference>
<dbReference type="Pfam" id="PF09537">
    <property type="entry name" value="DUF2383"/>
    <property type="match status" value="1"/>
</dbReference>
<dbReference type="Proteomes" id="UP001595453">
    <property type="component" value="Unassembled WGS sequence"/>
</dbReference>
<dbReference type="InterPro" id="IPR012347">
    <property type="entry name" value="Ferritin-like"/>
</dbReference>
<dbReference type="NCBIfam" id="TIGR02284">
    <property type="entry name" value="PA2169 family four-helix-bundle protein"/>
    <property type="match status" value="1"/>
</dbReference>
<protein>
    <submittedName>
        <fullName evidence="2">PA2169 family four-helix-bundle protein</fullName>
    </submittedName>
</protein>
<proteinExistence type="predicted"/>
<sequence>MTLSNYDLAPVKSLIRVLNSGIDFYKKAEHKTSDKRFNQVFERMIGEKVRAIALLQPYVVADEGCAERGSAVSVEIREAYTQLLDLFQSDNLHLYLSQLEELEDKVLEKIEAALEGNLPGQCKSALLQIKARMTLCHNEIRALEVITE</sequence>
<evidence type="ECO:0000313" key="2">
    <source>
        <dbReference type="EMBL" id="MFC3033481.1"/>
    </source>
</evidence>
<feature type="domain" description="DUF2383" evidence="1">
    <location>
        <begin position="12"/>
        <end position="115"/>
    </location>
</feature>
<name>A0ABV7CLT2_9GAMM</name>
<comment type="caution">
    <text evidence="2">The sequence shown here is derived from an EMBL/GenBank/DDBJ whole genome shotgun (WGS) entry which is preliminary data.</text>
</comment>